<protein>
    <submittedName>
        <fullName evidence="1">Uncharacterized protein</fullName>
    </submittedName>
</protein>
<dbReference type="EMBL" id="JACXVP010000007">
    <property type="protein sequence ID" value="KAG5598064.1"/>
    <property type="molecule type" value="Genomic_DNA"/>
</dbReference>
<dbReference type="PANTHER" id="PTHR46238:SF8">
    <property type="entry name" value="ENDONUCLEASE_EXONUCLEASE_PHOSPHATASE DOMAIN-CONTAINING PROTEIN"/>
    <property type="match status" value="1"/>
</dbReference>
<evidence type="ECO:0000313" key="2">
    <source>
        <dbReference type="Proteomes" id="UP000824120"/>
    </source>
</evidence>
<dbReference type="AlphaFoldDB" id="A0A9J5YEL9"/>
<gene>
    <name evidence="1" type="ORF">H5410_039296</name>
</gene>
<comment type="caution">
    <text evidence="1">The sequence shown here is derived from an EMBL/GenBank/DDBJ whole genome shotgun (WGS) entry which is preliminary data.</text>
</comment>
<name>A0A9J5YEL9_SOLCO</name>
<evidence type="ECO:0000313" key="1">
    <source>
        <dbReference type="EMBL" id="KAG5598064.1"/>
    </source>
</evidence>
<sequence length="178" mass="21413">MSEDNRSTEDAFLEKHFRYVRNIFPRLTLFKNDIARKIISLKRRFNEVMNKHRNDHQMDRCVKRIIFENDIEDPRNRLASEVLCVKKESLKLKGKLYIVMCGHTRRDSIRSEDIWDKVEVAPVEDKMREAKLRWFVHVKRIGTYAPVRRCERLTMDGFKRGTNSPKKKKYKGEVIRET</sequence>
<reference evidence="1 2" key="1">
    <citation type="submission" date="2020-09" db="EMBL/GenBank/DDBJ databases">
        <title>De no assembly of potato wild relative species, Solanum commersonii.</title>
        <authorList>
            <person name="Cho K."/>
        </authorList>
    </citation>
    <scope>NUCLEOTIDE SEQUENCE [LARGE SCALE GENOMIC DNA]</scope>
    <source>
        <strain evidence="1">LZ3.2</strain>
        <tissue evidence="1">Leaf</tissue>
    </source>
</reference>
<keyword evidence="2" id="KW-1185">Reference proteome</keyword>
<organism evidence="1 2">
    <name type="scientific">Solanum commersonii</name>
    <name type="common">Commerson's wild potato</name>
    <name type="synonym">Commerson's nightshade</name>
    <dbReference type="NCBI Taxonomy" id="4109"/>
    <lineage>
        <taxon>Eukaryota</taxon>
        <taxon>Viridiplantae</taxon>
        <taxon>Streptophyta</taxon>
        <taxon>Embryophyta</taxon>
        <taxon>Tracheophyta</taxon>
        <taxon>Spermatophyta</taxon>
        <taxon>Magnoliopsida</taxon>
        <taxon>eudicotyledons</taxon>
        <taxon>Gunneridae</taxon>
        <taxon>Pentapetalae</taxon>
        <taxon>asterids</taxon>
        <taxon>lamiids</taxon>
        <taxon>Solanales</taxon>
        <taxon>Solanaceae</taxon>
        <taxon>Solanoideae</taxon>
        <taxon>Solaneae</taxon>
        <taxon>Solanum</taxon>
    </lineage>
</organism>
<dbReference type="OrthoDB" id="1328196at2759"/>
<dbReference type="Proteomes" id="UP000824120">
    <property type="component" value="Chromosome 7"/>
</dbReference>
<dbReference type="PANTHER" id="PTHR46238">
    <property type="entry name" value="REVERSE TRANSCRIPTASE DOMAIN-CONTAINING PROTEIN"/>
    <property type="match status" value="1"/>
</dbReference>
<accession>A0A9J5YEL9</accession>
<proteinExistence type="predicted"/>